<evidence type="ECO:0000313" key="15">
    <source>
        <dbReference type="RefSeq" id="XP_035661601.1"/>
    </source>
</evidence>
<reference evidence="14 15" key="2">
    <citation type="submission" date="2025-04" db="UniProtKB">
        <authorList>
            <consortium name="RefSeq"/>
        </authorList>
    </citation>
    <scope>IDENTIFICATION</scope>
    <source>
        <strain evidence="14 15">S238N-H82</strain>
        <tissue evidence="14 15">Testes</tissue>
    </source>
</reference>
<feature type="domain" description="PH" evidence="11">
    <location>
        <begin position="1"/>
        <end position="44"/>
    </location>
</feature>
<evidence type="ECO:0000256" key="2">
    <source>
        <dbReference type="ARBA" id="ARBA00006692"/>
    </source>
</evidence>
<dbReference type="SMART" id="SM00408">
    <property type="entry name" value="IGc2"/>
    <property type="match status" value="2"/>
</dbReference>
<protein>
    <submittedName>
        <fullName evidence="14">Obscurin-like isoform X1</fullName>
    </submittedName>
    <submittedName>
        <fullName evidence="15">Obscurin-like isoform X2</fullName>
    </submittedName>
</protein>
<dbReference type="InterPro" id="IPR001849">
    <property type="entry name" value="PH_domain"/>
</dbReference>
<dbReference type="RefSeq" id="XP_035661600.1">
    <property type="nucleotide sequence ID" value="XM_035805707.1"/>
</dbReference>
<dbReference type="PROSITE" id="PS50835">
    <property type="entry name" value="IG_LIKE"/>
    <property type="match status" value="2"/>
</dbReference>
<dbReference type="InterPro" id="IPR013783">
    <property type="entry name" value="Ig-like_fold"/>
</dbReference>
<keyword evidence="5" id="KW-0677">Repeat</keyword>
<dbReference type="KEGG" id="bfo:118405885"/>
<evidence type="ECO:0000256" key="5">
    <source>
        <dbReference type="ARBA" id="ARBA00022737"/>
    </source>
</evidence>
<comment type="similarity">
    <text evidence="2">Belongs to the protein kinase superfamily. CAMK Ser/Thr protein kinase family.</text>
</comment>
<dbReference type="InterPro" id="IPR011993">
    <property type="entry name" value="PH-like_dom_sf"/>
</dbReference>
<dbReference type="FunFam" id="2.60.40.10:FF:001721">
    <property type="entry name" value="KETtiN (Drosophila actin-binding) homolog"/>
    <property type="match status" value="1"/>
</dbReference>
<feature type="compositionally biased region" description="Low complexity" evidence="9">
    <location>
        <begin position="72"/>
        <end position="88"/>
    </location>
</feature>
<dbReference type="InterPro" id="IPR036179">
    <property type="entry name" value="Ig-like_dom_sf"/>
</dbReference>
<dbReference type="InterPro" id="IPR001452">
    <property type="entry name" value="SH3_domain"/>
</dbReference>
<dbReference type="Pfam" id="PF22697">
    <property type="entry name" value="SOS1_NGEF_PH"/>
    <property type="match status" value="1"/>
</dbReference>
<dbReference type="GO" id="GO:0005737">
    <property type="term" value="C:cytoplasm"/>
    <property type="evidence" value="ECO:0007669"/>
    <property type="project" value="UniProtKB-SubCell"/>
</dbReference>
<dbReference type="SMART" id="SM00409">
    <property type="entry name" value="IG"/>
    <property type="match status" value="2"/>
</dbReference>
<feature type="domain" description="SH3" evidence="10">
    <location>
        <begin position="122"/>
        <end position="188"/>
    </location>
</feature>
<dbReference type="Gene3D" id="2.30.30.40">
    <property type="entry name" value="SH3 Domains"/>
    <property type="match status" value="1"/>
</dbReference>
<dbReference type="Gene3D" id="2.30.29.30">
    <property type="entry name" value="Pleckstrin-homology domain (PH domain)/Phosphotyrosine-binding domain (PTB)"/>
    <property type="match status" value="1"/>
</dbReference>
<keyword evidence="7" id="KW-0393">Immunoglobulin domain</keyword>
<evidence type="ECO:0000256" key="1">
    <source>
        <dbReference type="ARBA" id="ARBA00004496"/>
    </source>
</evidence>
<evidence type="ECO:0000256" key="9">
    <source>
        <dbReference type="SAM" id="MobiDB-lite"/>
    </source>
</evidence>
<dbReference type="AlphaFoldDB" id="A0A9J7HL65"/>
<dbReference type="SUPFAM" id="SSF50729">
    <property type="entry name" value="PH domain-like"/>
    <property type="match status" value="1"/>
</dbReference>
<dbReference type="PROSITE" id="PS50003">
    <property type="entry name" value="PH_DOMAIN"/>
    <property type="match status" value="1"/>
</dbReference>
<dbReference type="InterPro" id="IPR003599">
    <property type="entry name" value="Ig_sub"/>
</dbReference>
<dbReference type="InterPro" id="IPR036028">
    <property type="entry name" value="SH3-like_dom_sf"/>
</dbReference>
<feature type="region of interest" description="Disordered" evidence="9">
    <location>
        <begin position="388"/>
        <end position="457"/>
    </location>
</feature>
<dbReference type="InterPro" id="IPR007110">
    <property type="entry name" value="Ig-like_dom"/>
</dbReference>
<feature type="region of interest" description="Disordered" evidence="9">
    <location>
        <begin position="65"/>
        <end position="105"/>
    </location>
</feature>
<dbReference type="FunFam" id="2.60.40.10:FF:000031">
    <property type="entry name" value="Myosin-binding protein C, slow type"/>
    <property type="match status" value="1"/>
</dbReference>
<dbReference type="Gene3D" id="2.60.40.10">
    <property type="entry name" value="Immunoglobulins"/>
    <property type="match status" value="2"/>
</dbReference>
<keyword evidence="6" id="KW-1015">Disulfide bond</keyword>
<accession>A0A9J7HL65</accession>
<feature type="domain" description="Ig-like" evidence="12">
    <location>
        <begin position="179"/>
        <end position="284"/>
    </location>
</feature>
<dbReference type="SUPFAM" id="SSF50044">
    <property type="entry name" value="SH3-domain"/>
    <property type="match status" value="1"/>
</dbReference>
<dbReference type="GeneID" id="118405885"/>
<keyword evidence="3 8" id="KW-0728">SH3 domain</keyword>
<evidence type="ECO:0000313" key="13">
    <source>
        <dbReference type="Proteomes" id="UP000001554"/>
    </source>
</evidence>
<feature type="compositionally biased region" description="Acidic residues" evidence="9">
    <location>
        <begin position="415"/>
        <end position="425"/>
    </location>
</feature>
<evidence type="ECO:0000256" key="4">
    <source>
        <dbReference type="ARBA" id="ARBA00022490"/>
    </source>
</evidence>
<proteinExistence type="inferred from homology"/>
<keyword evidence="4" id="KW-0963">Cytoplasm</keyword>
<dbReference type="InterPro" id="IPR003598">
    <property type="entry name" value="Ig_sub2"/>
</dbReference>
<dbReference type="PANTHER" id="PTHR47633:SF3">
    <property type="entry name" value="STRIATED MUSCLE PREFERENTIALLY EXPRESSED PROTEIN KINASE"/>
    <property type="match status" value="1"/>
</dbReference>
<evidence type="ECO:0000256" key="8">
    <source>
        <dbReference type="PROSITE-ProRule" id="PRU00192"/>
    </source>
</evidence>
<evidence type="ECO:0000259" key="12">
    <source>
        <dbReference type="PROSITE" id="PS50835"/>
    </source>
</evidence>
<feature type="domain" description="Ig-like" evidence="12">
    <location>
        <begin position="291"/>
        <end position="380"/>
    </location>
</feature>
<feature type="compositionally biased region" description="Polar residues" evidence="9">
    <location>
        <begin position="448"/>
        <end position="457"/>
    </location>
</feature>
<dbReference type="GO" id="GO:0004672">
    <property type="term" value="F:protein kinase activity"/>
    <property type="evidence" value="ECO:0000318"/>
    <property type="project" value="GO_Central"/>
</dbReference>
<evidence type="ECO:0000259" key="10">
    <source>
        <dbReference type="PROSITE" id="PS50002"/>
    </source>
</evidence>
<dbReference type="PROSITE" id="PS50002">
    <property type="entry name" value="SH3"/>
    <property type="match status" value="1"/>
</dbReference>
<sequence length="457" mass="50285">MKEGDSRKFEMWYGKPDSSERYTVQAKTIYVKQAWVKEIRDILDKHSQEAQDVKSAVEARISAMESTSSLGSSIDTPSTPTTPSSSGSRQRHVSGPSPRRRGSNVFSETSFDSLIHAAETLVVGGLYEVLETVIVDGTDELELHKGEQVKVVRSGGDDFYLVEPLTDKGELAGERGWVPGYLLKKTGGKEMADDAAHFVTPLRELTHREGETATFSCQFAGTKPIVVSWFHDGVTVETGDRLSVITTAQQSSLLIGRTLPTDSGRYECVISNEAGTETSLAELDVRQNILPQLEHLDFVSAEVGDTAELWVIFSGSPTPQVRWTRDDKSLNTCDKFTITEKDDRTCLAVNDADLPDAGEYTCEVTNVAGTVVGAVRLKVEALNDELLTDDSDDFTSDSYSSSDNEMDNDASNGLQDEEPWEDEVFPPEGYEHDNNNEPQQPPTFGRKSPNNASQSQY</sequence>
<dbReference type="RefSeq" id="XP_035661601.1">
    <property type="nucleotide sequence ID" value="XM_035805708.1"/>
</dbReference>
<reference evidence="13" key="1">
    <citation type="journal article" date="2020" name="Nat. Ecol. Evol.">
        <title>Deeply conserved synteny resolves early events in vertebrate evolution.</title>
        <authorList>
            <person name="Simakov O."/>
            <person name="Marletaz F."/>
            <person name="Yue J.X."/>
            <person name="O'Connell B."/>
            <person name="Jenkins J."/>
            <person name="Brandt A."/>
            <person name="Calef R."/>
            <person name="Tung C.H."/>
            <person name="Huang T.K."/>
            <person name="Schmutz J."/>
            <person name="Satoh N."/>
            <person name="Yu J.K."/>
            <person name="Putnam N.H."/>
            <person name="Green R.E."/>
            <person name="Rokhsar D.S."/>
        </authorList>
    </citation>
    <scope>NUCLEOTIDE SEQUENCE [LARGE SCALE GENOMIC DNA]</scope>
    <source>
        <strain evidence="13">S238N-H82</strain>
    </source>
</reference>
<evidence type="ECO:0000256" key="3">
    <source>
        <dbReference type="ARBA" id="ARBA00022443"/>
    </source>
</evidence>
<dbReference type="Pfam" id="PF07679">
    <property type="entry name" value="I-set"/>
    <property type="match status" value="2"/>
</dbReference>
<dbReference type="PANTHER" id="PTHR47633">
    <property type="entry name" value="IMMUNOGLOBULIN"/>
    <property type="match status" value="1"/>
</dbReference>
<keyword evidence="13" id="KW-1185">Reference proteome</keyword>
<evidence type="ECO:0000259" key="11">
    <source>
        <dbReference type="PROSITE" id="PS50003"/>
    </source>
</evidence>
<dbReference type="OrthoDB" id="5969272at2759"/>
<dbReference type="InterPro" id="IPR013098">
    <property type="entry name" value="Ig_I-set"/>
</dbReference>
<dbReference type="SUPFAM" id="SSF48726">
    <property type="entry name" value="Immunoglobulin"/>
    <property type="match status" value="2"/>
</dbReference>
<dbReference type="GO" id="GO:0004674">
    <property type="term" value="F:protein serine/threonine kinase activity"/>
    <property type="evidence" value="ECO:0007669"/>
    <property type="project" value="UniProtKB-KW"/>
</dbReference>
<evidence type="ECO:0000256" key="6">
    <source>
        <dbReference type="ARBA" id="ARBA00023157"/>
    </source>
</evidence>
<name>A0A9J7HL65_BRAFL</name>
<comment type="subcellular location">
    <subcellularLocation>
        <location evidence="1">Cytoplasm</location>
    </subcellularLocation>
</comment>
<evidence type="ECO:0000313" key="14">
    <source>
        <dbReference type="RefSeq" id="XP_035661600.1"/>
    </source>
</evidence>
<dbReference type="Proteomes" id="UP000001554">
    <property type="component" value="Chromosome 18"/>
</dbReference>
<dbReference type="InterPro" id="IPR055251">
    <property type="entry name" value="SOS1_NGEF_PH"/>
</dbReference>
<evidence type="ECO:0000256" key="7">
    <source>
        <dbReference type="ARBA" id="ARBA00023319"/>
    </source>
</evidence>
<organism evidence="13 15">
    <name type="scientific">Branchiostoma floridae</name>
    <name type="common">Florida lancelet</name>
    <name type="synonym">Amphioxus</name>
    <dbReference type="NCBI Taxonomy" id="7739"/>
    <lineage>
        <taxon>Eukaryota</taxon>
        <taxon>Metazoa</taxon>
        <taxon>Chordata</taxon>
        <taxon>Cephalochordata</taxon>
        <taxon>Leptocardii</taxon>
        <taxon>Amphioxiformes</taxon>
        <taxon>Branchiostomatidae</taxon>
        <taxon>Branchiostoma</taxon>
    </lineage>
</organism>
<gene>
    <name evidence="14 15" type="primary">LOC118405885</name>
</gene>